<proteinExistence type="predicted"/>
<evidence type="ECO:0008006" key="3">
    <source>
        <dbReference type="Google" id="ProtNLM"/>
    </source>
</evidence>
<dbReference type="AlphaFoldDB" id="A0A2W5PTR2"/>
<evidence type="ECO:0000313" key="2">
    <source>
        <dbReference type="Proteomes" id="UP000249417"/>
    </source>
</evidence>
<comment type="caution">
    <text evidence="1">The sequence shown here is derived from an EMBL/GenBank/DDBJ whole genome shotgun (WGS) entry which is preliminary data.</text>
</comment>
<name>A0A2W5PTR2_9BACT</name>
<dbReference type="SUPFAM" id="SSF53335">
    <property type="entry name" value="S-adenosyl-L-methionine-dependent methyltransferases"/>
    <property type="match status" value="1"/>
</dbReference>
<organism evidence="1 2">
    <name type="scientific">Micavibrio aeruginosavorus</name>
    <dbReference type="NCBI Taxonomy" id="349221"/>
    <lineage>
        <taxon>Bacteria</taxon>
        <taxon>Pseudomonadati</taxon>
        <taxon>Bdellovibrionota</taxon>
        <taxon>Bdellovibrionia</taxon>
        <taxon>Bdellovibrionales</taxon>
        <taxon>Pseudobdellovibrionaceae</taxon>
        <taxon>Micavibrio</taxon>
    </lineage>
</organism>
<sequence>MLPQPRTTDYIKTKYHDFADFLSDASSAERKKQSALQYLKIYEKTKEKNKPVVVELGTWKGFSTTAFLQACHENGGHLYSVDIKDYSDVAAGNPQWTFIQNDSTDVQGIIGKAPKLKDGIDVLLIDSYHIRHHVEKEFYNWAPYLNKNAIIFFDDVDPFIYRAGERKDHRNNEFHWEDIQDFVIELFRANEDNMTLEMLFGSSGLAVLEKQSEKGAPLNKAVKAKYRTRSFWSQLKFRLSQIKNHD</sequence>
<dbReference type="EMBL" id="QFQB01000038">
    <property type="protein sequence ID" value="PZQ45823.1"/>
    <property type="molecule type" value="Genomic_DNA"/>
</dbReference>
<dbReference type="Gene3D" id="3.40.50.150">
    <property type="entry name" value="Vaccinia Virus protein VP39"/>
    <property type="match status" value="1"/>
</dbReference>
<reference evidence="1 2" key="1">
    <citation type="submission" date="2017-08" db="EMBL/GenBank/DDBJ databases">
        <title>Infants hospitalized years apart are colonized by the same room-sourced microbial strains.</title>
        <authorList>
            <person name="Brooks B."/>
            <person name="Olm M.R."/>
            <person name="Firek B.A."/>
            <person name="Baker R."/>
            <person name="Thomas B.C."/>
            <person name="Morowitz M.J."/>
            <person name="Banfield J.F."/>
        </authorList>
    </citation>
    <scope>NUCLEOTIDE SEQUENCE [LARGE SCALE GENOMIC DNA]</scope>
    <source>
        <strain evidence="1">S2_005_002_R2_29</strain>
    </source>
</reference>
<gene>
    <name evidence="1" type="ORF">DI551_06300</name>
</gene>
<dbReference type="InterPro" id="IPR029063">
    <property type="entry name" value="SAM-dependent_MTases_sf"/>
</dbReference>
<accession>A0A2W5PTR2</accession>
<evidence type="ECO:0000313" key="1">
    <source>
        <dbReference type="EMBL" id="PZQ45823.1"/>
    </source>
</evidence>
<protein>
    <recommendedName>
        <fullName evidence="3">Class I SAM-dependent methyltransferase</fullName>
    </recommendedName>
</protein>
<dbReference type="Proteomes" id="UP000249417">
    <property type="component" value="Unassembled WGS sequence"/>
</dbReference>
<dbReference type="Pfam" id="PF13578">
    <property type="entry name" value="Methyltransf_24"/>
    <property type="match status" value="1"/>
</dbReference>